<evidence type="ECO:0000313" key="2">
    <source>
        <dbReference type="EMBL" id="MCP2350652.1"/>
    </source>
</evidence>
<name>A0ABT1KAD8_9ACTN</name>
<feature type="compositionally biased region" description="Basic and acidic residues" evidence="1">
    <location>
        <begin position="55"/>
        <end position="64"/>
    </location>
</feature>
<proteinExistence type="predicted"/>
<evidence type="ECO:0000256" key="1">
    <source>
        <dbReference type="SAM" id="MobiDB-lite"/>
    </source>
</evidence>
<sequence length="64" mass="7085">MQRVSSCSTCRRPATRIITGRRPGRTLYSALSCDECAPKHLQKARQAGPVTDEPLEGRAQDPLF</sequence>
<organism evidence="2 3">
    <name type="scientific">Nonomuraea roseoviolacea subsp. carminata</name>
    <dbReference type="NCBI Taxonomy" id="160689"/>
    <lineage>
        <taxon>Bacteria</taxon>
        <taxon>Bacillati</taxon>
        <taxon>Actinomycetota</taxon>
        <taxon>Actinomycetes</taxon>
        <taxon>Streptosporangiales</taxon>
        <taxon>Streptosporangiaceae</taxon>
        <taxon>Nonomuraea</taxon>
    </lineage>
</organism>
<dbReference type="EMBL" id="JAMZEC010000001">
    <property type="protein sequence ID" value="MCP2350652.1"/>
    <property type="molecule type" value="Genomic_DNA"/>
</dbReference>
<keyword evidence="3" id="KW-1185">Reference proteome</keyword>
<accession>A0ABT1KAD8</accession>
<gene>
    <name evidence="2" type="ORF">HD595_006774</name>
</gene>
<dbReference type="Proteomes" id="UP001320766">
    <property type="component" value="Unassembled WGS sequence"/>
</dbReference>
<protein>
    <submittedName>
        <fullName evidence="2">Uncharacterized protein</fullName>
    </submittedName>
</protein>
<feature type="region of interest" description="Disordered" evidence="1">
    <location>
        <begin position="42"/>
        <end position="64"/>
    </location>
</feature>
<reference evidence="2 3" key="1">
    <citation type="submission" date="2022-06" db="EMBL/GenBank/DDBJ databases">
        <title>Sequencing the genomes of 1000 actinobacteria strains.</title>
        <authorList>
            <person name="Klenk H.-P."/>
        </authorList>
    </citation>
    <scope>NUCLEOTIDE SEQUENCE [LARGE SCALE GENOMIC DNA]</scope>
    <source>
        <strain evidence="2 3">DSM 44170</strain>
    </source>
</reference>
<evidence type="ECO:0000313" key="3">
    <source>
        <dbReference type="Proteomes" id="UP001320766"/>
    </source>
</evidence>
<dbReference type="RefSeq" id="WP_253776233.1">
    <property type="nucleotide sequence ID" value="NZ_BAAAVE010000017.1"/>
</dbReference>
<comment type="caution">
    <text evidence="2">The sequence shown here is derived from an EMBL/GenBank/DDBJ whole genome shotgun (WGS) entry which is preliminary data.</text>
</comment>